<evidence type="ECO:0000313" key="5">
    <source>
        <dbReference type="Proteomes" id="UP001295423"/>
    </source>
</evidence>
<dbReference type="Gene3D" id="3.30.70.980">
    <property type="match status" value="2"/>
</dbReference>
<dbReference type="SUPFAM" id="SSF75625">
    <property type="entry name" value="YebC-like"/>
    <property type="match status" value="1"/>
</dbReference>
<dbReference type="InterPro" id="IPR029072">
    <property type="entry name" value="YebC-like"/>
</dbReference>
<dbReference type="InterPro" id="IPR049083">
    <property type="entry name" value="TACO1_YebC_N"/>
</dbReference>
<dbReference type="AlphaFoldDB" id="A0AAD2FH66"/>
<comment type="similarity">
    <text evidence="1">Belongs to the TACO1 family.</text>
</comment>
<dbReference type="InterPro" id="IPR017856">
    <property type="entry name" value="Integrase-like_N"/>
</dbReference>
<dbReference type="PANTHER" id="PTHR12532">
    <property type="entry name" value="TRANSLATIONAL ACTIVATOR OF CYTOCHROME C OXIDASE 1"/>
    <property type="match status" value="1"/>
</dbReference>
<gene>
    <name evidence="4" type="ORF">CYCCA115_LOCUS5960</name>
</gene>
<feature type="domain" description="TACO1/YebC-like N-terminal" evidence="3">
    <location>
        <begin position="58"/>
        <end position="127"/>
    </location>
</feature>
<evidence type="ECO:0000256" key="1">
    <source>
        <dbReference type="ARBA" id="ARBA00008724"/>
    </source>
</evidence>
<dbReference type="Gene3D" id="1.10.10.200">
    <property type="match status" value="1"/>
</dbReference>
<feature type="domain" description="TACO1/YebC-like second and third" evidence="2">
    <location>
        <begin position="150"/>
        <end position="301"/>
    </location>
</feature>
<sequence>MRRVLTSVTRQGQRICRNSSLDNGTLQHCNYWNFHLPASAAANTSSPSMITRGFAGHNKWSKIRHKKGANDKKKAALMGKASLAITAAAKDCGGDMDNMRLQSAISHAKSVQLTKDRIEEAISKAASKAGADQDFESLRFDAMMNFDGTKIGCVITALSDNRNRTTQQVRHLVSKHGGEFLPTDNLAYMFEHVGWIVVHGVEDEDALMECALEAGAENIEESDVDESDNNFVVTTDEKDLFQVVTALRDASHNVSHFEHRYILQDQDHGGMELSPQGEEELIDFLEKMDEDTEDVNNVYHSAI</sequence>
<evidence type="ECO:0008006" key="6">
    <source>
        <dbReference type="Google" id="ProtNLM"/>
    </source>
</evidence>
<evidence type="ECO:0000259" key="3">
    <source>
        <dbReference type="Pfam" id="PF20772"/>
    </source>
</evidence>
<keyword evidence="5" id="KW-1185">Reference proteome</keyword>
<dbReference type="InterPro" id="IPR026564">
    <property type="entry name" value="Transcrip_reg_TACO1-like_dom3"/>
</dbReference>
<accession>A0AAD2FH66</accession>
<proteinExistence type="inferred from homology"/>
<dbReference type="PANTHER" id="PTHR12532:SF0">
    <property type="entry name" value="TRANSLATIONAL ACTIVATOR OF CYTOCHROME C OXIDASE 1"/>
    <property type="match status" value="1"/>
</dbReference>
<evidence type="ECO:0000259" key="2">
    <source>
        <dbReference type="Pfam" id="PF01709"/>
    </source>
</evidence>
<dbReference type="GO" id="GO:0005737">
    <property type="term" value="C:cytoplasm"/>
    <property type="evidence" value="ECO:0007669"/>
    <property type="project" value="UniProtKB-ARBA"/>
</dbReference>
<dbReference type="EMBL" id="CAKOGP040000668">
    <property type="protein sequence ID" value="CAJ1938072.1"/>
    <property type="molecule type" value="Genomic_DNA"/>
</dbReference>
<dbReference type="Pfam" id="PF20772">
    <property type="entry name" value="TACO1_YebC_N"/>
    <property type="match status" value="1"/>
</dbReference>
<organism evidence="4 5">
    <name type="scientific">Cylindrotheca closterium</name>
    <dbReference type="NCBI Taxonomy" id="2856"/>
    <lineage>
        <taxon>Eukaryota</taxon>
        <taxon>Sar</taxon>
        <taxon>Stramenopiles</taxon>
        <taxon>Ochrophyta</taxon>
        <taxon>Bacillariophyta</taxon>
        <taxon>Bacillariophyceae</taxon>
        <taxon>Bacillariophycidae</taxon>
        <taxon>Bacillariales</taxon>
        <taxon>Bacillariaceae</taxon>
        <taxon>Cylindrotheca</taxon>
    </lineage>
</organism>
<dbReference type="InterPro" id="IPR002876">
    <property type="entry name" value="Transcrip_reg_TACO1-like"/>
</dbReference>
<dbReference type="Proteomes" id="UP001295423">
    <property type="component" value="Unassembled WGS sequence"/>
</dbReference>
<dbReference type="InterPro" id="IPR048300">
    <property type="entry name" value="TACO1_YebC-like_2nd/3rd_dom"/>
</dbReference>
<dbReference type="Pfam" id="PF01709">
    <property type="entry name" value="Transcrip_reg"/>
    <property type="match status" value="1"/>
</dbReference>
<protein>
    <recommendedName>
        <fullName evidence="6">Transcriptional regulatory protein</fullName>
    </recommendedName>
</protein>
<evidence type="ECO:0000313" key="4">
    <source>
        <dbReference type="EMBL" id="CAJ1938072.1"/>
    </source>
</evidence>
<name>A0AAD2FH66_9STRA</name>
<reference evidence="4" key="1">
    <citation type="submission" date="2023-08" db="EMBL/GenBank/DDBJ databases">
        <authorList>
            <person name="Audoor S."/>
            <person name="Bilcke G."/>
        </authorList>
    </citation>
    <scope>NUCLEOTIDE SEQUENCE</scope>
</reference>
<comment type="caution">
    <text evidence="4">The sequence shown here is derived from an EMBL/GenBank/DDBJ whole genome shotgun (WGS) entry which is preliminary data.</text>
</comment>